<proteinExistence type="predicted"/>
<sequence>MFKLIKELSFFCLAFSGILILSGCETEQTSSKENDAMVGYAQDLAKKQAEFASEEQLKKLKDHNSDVVINQANK</sequence>
<dbReference type="AlphaFoldDB" id="A0ABD5AQS5"/>
<dbReference type="EMBL" id="JAUSQP010000005">
    <property type="protein sequence ID" value="MDP9804691.1"/>
    <property type="molecule type" value="Genomic_DNA"/>
</dbReference>
<comment type="caution">
    <text evidence="1">The sequence shown here is derived from an EMBL/GenBank/DDBJ whole genome shotgun (WGS) entry which is preliminary data.</text>
</comment>
<protein>
    <recommendedName>
        <fullName evidence="3">Lipoprotein</fullName>
    </recommendedName>
</protein>
<reference evidence="1 2" key="1">
    <citation type="submission" date="2023-07" db="EMBL/GenBank/DDBJ databases">
        <title>Sorghum-associated microbial communities from plants grown in Nebraska, USA.</title>
        <authorList>
            <person name="Schachtman D."/>
        </authorList>
    </citation>
    <scope>NUCLEOTIDE SEQUENCE [LARGE SCALE GENOMIC DNA]</scope>
    <source>
        <strain evidence="1 2">CC146</strain>
    </source>
</reference>
<organism evidence="1 2">
    <name type="scientific">Acinetobacter calcoaceticus</name>
    <dbReference type="NCBI Taxonomy" id="471"/>
    <lineage>
        <taxon>Bacteria</taxon>
        <taxon>Pseudomonadati</taxon>
        <taxon>Pseudomonadota</taxon>
        <taxon>Gammaproteobacteria</taxon>
        <taxon>Moraxellales</taxon>
        <taxon>Moraxellaceae</taxon>
        <taxon>Acinetobacter</taxon>
        <taxon>Acinetobacter calcoaceticus/baumannii complex</taxon>
    </lineage>
</organism>
<dbReference type="RefSeq" id="WP_307012699.1">
    <property type="nucleotide sequence ID" value="NZ_JAUSQP010000005.1"/>
</dbReference>
<evidence type="ECO:0000313" key="2">
    <source>
        <dbReference type="Proteomes" id="UP001240164"/>
    </source>
</evidence>
<evidence type="ECO:0008006" key="3">
    <source>
        <dbReference type="Google" id="ProtNLM"/>
    </source>
</evidence>
<accession>A0ABD5AQS5</accession>
<name>A0ABD5AQS5_ACICA</name>
<dbReference type="Proteomes" id="UP001240164">
    <property type="component" value="Unassembled WGS sequence"/>
</dbReference>
<dbReference type="PROSITE" id="PS51257">
    <property type="entry name" value="PROKAR_LIPOPROTEIN"/>
    <property type="match status" value="1"/>
</dbReference>
<evidence type="ECO:0000313" key="1">
    <source>
        <dbReference type="EMBL" id="MDP9804691.1"/>
    </source>
</evidence>
<gene>
    <name evidence="1" type="ORF">J2771_002980</name>
</gene>